<dbReference type="UniPathway" id="UPA00079"/>
<name>A0A845SRW5_9GAMM</name>
<evidence type="ECO:0000256" key="5">
    <source>
        <dbReference type="SAM" id="MobiDB-lite"/>
    </source>
</evidence>
<keyword evidence="1 3" id="KW-0474">Menaquinone biosynthesis</keyword>
<feature type="domain" description="AB hydrolase-1" evidence="6">
    <location>
        <begin position="11"/>
        <end position="257"/>
    </location>
</feature>
<accession>A0A845SRW5</accession>
<evidence type="ECO:0000256" key="1">
    <source>
        <dbReference type="ARBA" id="ARBA00022428"/>
    </source>
</evidence>
<dbReference type="PANTHER" id="PTHR42916">
    <property type="entry name" value="2-SUCCINYL-5-ENOLPYRUVYL-6-HYDROXY-3-CYCLOHEXENE-1-CARBOXYLATE SYNTHASE"/>
    <property type="match status" value="1"/>
</dbReference>
<evidence type="ECO:0000259" key="6">
    <source>
        <dbReference type="Pfam" id="PF12697"/>
    </source>
</evidence>
<gene>
    <name evidence="3 7" type="primary">menH</name>
    <name evidence="7" type="ORF">GRH90_21295</name>
</gene>
<dbReference type="HAMAP" id="MF_01660">
    <property type="entry name" value="MenH"/>
    <property type="match status" value="1"/>
</dbReference>
<comment type="similarity">
    <text evidence="3">Belongs to the AB hydrolase superfamily. MenH family.</text>
</comment>
<dbReference type="UniPathway" id="UPA01057">
    <property type="reaction ID" value="UER00900"/>
</dbReference>
<sequence length="268" mass="29003">MRRGDPGRPWLVWLHGLLGSGGDWLPVLPWFSDWSLLTLNLPGHGRPVPDGLDFAGVSRGLAQTLAALDIRSYILIGYSLGGRIALYHACRNGLDRSGPGRHDLHRNSPGGNDPGGLRGVFVEGAHPGLSSRRERDDRLLHDSAWAQRFSRQPLPSVLADWYRQPVFGDLSDAARRELVTLRAANDGAAIAGMLQATSLALQPDLSARLRALDLPLGYLCGERDGKFSALARRAALPFVLVPDAGHNAHRANPPAFAGQLLALLAPFY</sequence>
<dbReference type="Proteomes" id="UP000461443">
    <property type="component" value="Unassembled WGS sequence"/>
</dbReference>
<dbReference type="InterPro" id="IPR029058">
    <property type="entry name" value="AB_hydrolase_fold"/>
</dbReference>
<dbReference type="NCBIfam" id="NF008340">
    <property type="entry name" value="PRK11126.1"/>
    <property type="match status" value="1"/>
</dbReference>
<dbReference type="EMBL" id="WUBS01000017">
    <property type="protein sequence ID" value="NDL65271.1"/>
    <property type="molecule type" value="Genomic_DNA"/>
</dbReference>
<dbReference type="InterPro" id="IPR022485">
    <property type="entry name" value="SHCHC_synthase_MenH"/>
</dbReference>
<dbReference type="NCBIfam" id="TIGR03695">
    <property type="entry name" value="menH_SHCHC"/>
    <property type="match status" value="1"/>
</dbReference>
<evidence type="ECO:0000313" key="8">
    <source>
        <dbReference type="Proteomes" id="UP000461443"/>
    </source>
</evidence>
<evidence type="ECO:0000256" key="3">
    <source>
        <dbReference type="HAMAP-Rule" id="MF_01660"/>
    </source>
</evidence>
<comment type="pathway">
    <text evidence="3">Quinol/quinone metabolism; menaquinone biosynthesis.</text>
</comment>
<dbReference type="AlphaFoldDB" id="A0A845SRW5"/>
<keyword evidence="8" id="KW-1185">Reference proteome</keyword>
<comment type="pathway">
    <text evidence="3">Quinol/quinone metabolism; 1,4-dihydroxy-2-naphthoate biosynthesis; 1,4-dihydroxy-2-naphthoate from chorismate: step 3/7.</text>
</comment>
<dbReference type="Gene3D" id="3.40.50.1820">
    <property type="entry name" value="alpha/beta hydrolase"/>
    <property type="match status" value="1"/>
</dbReference>
<dbReference type="GO" id="GO:0009234">
    <property type="term" value="P:menaquinone biosynthetic process"/>
    <property type="evidence" value="ECO:0007669"/>
    <property type="project" value="UniProtKB-UniRule"/>
</dbReference>
<dbReference type="PANTHER" id="PTHR42916:SF1">
    <property type="entry name" value="PROTEIN PHYLLO, CHLOROPLASTIC"/>
    <property type="match status" value="1"/>
</dbReference>
<proteinExistence type="inferred from homology"/>
<reference evidence="7 8" key="2">
    <citation type="submission" date="2020-02" db="EMBL/GenBank/DDBJ databases">
        <title>The new genus of Enterobacteriales.</title>
        <authorList>
            <person name="Kim I.S."/>
        </authorList>
    </citation>
    <scope>NUCLEOTIDE SEQUENCE [LARGE SCALE GENOMIC DNA]</scope>
    <source>
        <strain evidence="7 8">SAP-6</strain>
    </source>
</reference>
<comment type="catalytic activity">
    <reaction evidence="3">
        <text>5-enolpyruvoyl-6-hydroxy-2-succinyl-cyclohex-3-ene-1-carboxylate = (1R,6R)-6-hydroxy-2-succinyl-cyclohexa-2,4-diene-1-carboxylate + pyruvate</text>
        <dbReference type="Rhea" id="RHEA:25597"/>
        <dbReference type="ChEBI" id="CHEBI:15361"/>
        <dbReference type="ChEBI" id="CHEBI:58689"/>
        <dbReference type="ChEBI" id="CHEBI:58818"/>
        <dbReference type="EC" id="4.2.99.20"/>
    </reaction>
</comment>
<dbReference type="InterPro" id="IPR000073">
    <property type="entry name" value="AB_hydrolase_1"/>
</dbReference>
<dbReference type="EC" id="4.2.99.20" evidence="3 4"/>
<comment type="function">
    <text evidence="3">Catalyzes a proton abstraction reaction that results in 2,5-elimination of pyruvate from 2-succinyl-5-enolpyruvyl-6-hydroxy-3-cyclohexene-1-carboxylate (SEPHCHC) and the formation of 2-succinyl-6-hydroxy-2,4-cyclohexadiene-1-carboxylate (SHCHC).</text>
</comment>
<dbReference type="GO" id="GO:0070205">
    <property type="term" value="F:2-succinyl-6-hydroxy-2,4-cyclohexadiene-1-carboxylate synthase activity"/>
    <property type="evidence" value="ECO:0007669"/>
    <property type="project" value="UniProtKB-UniRule"/>
</dbReference>
<organism evidence="7 8">
    <name type="scientific">Acerihabitans arboris</name>
    <dbReference type="NCBI Taxonomy" id="2691583"/>
    <lineage>
        <taxon>Bacteria</taxon>
        <taxon>Pseudomonadati</taxon>
        <taxon>Pseudomonadota</taxon>
        <taxon>Gammaproteobacteria</taxon>
        <taxon>Enterobacterales</taxon>
        <taxon>Pectobacteriaceae</taxon>
        <taxon>Acerihabitans</taxon>
    </lineage>
</organism>
<evidence type="ECO:0000256" key="4">
    <source>
        <dbReference type="NCBIfam" id="TIGR03695"/>
    </source>
</evidence>
<comment type="subunit">
    <text evidence="3">Monomer.</text>
</comment>
<dbReference type="SUPFAM" id="SSF53474">
    <property type="entry name" value="alpha/beta-Hydrolases"/>
    <property type="match status" value="1"/>
</dbReference>
<protein>
    <recommendedName>
        <fullName evidence="3 4">2-succinyl-6-hydroxy-2,4-cyclohexadiene-1-carboxylate synthase</fullName>
        <shortName evidence="3">SHCHC synthase</shortName>
        <ecNumber evidence="3 4">4.2.99.20</ecNumber>
    </recommendedName>
</protein>
<feature type="region of interest" description="Disordered" evidence="5">
    <location>
        <begin position="98"/>
        <end position="118"/>
    </location>
</feature>
<evidence type="ECO:0000313" key="7">
    <source>
        <dbReference type="EMBL" id="NDL65271.1"/>
    </source>
</evidence>
<evidence type="ECO:0000256" key="2">
    <source>
        <dbReference type="ARBA" id="ARBA00023239"/>
    </source>
</evidence>
<reference evidence="7 8" key="1">
    <citation type="submission" date="2019-12" db="EMBL/GenBank/DDBJ databases">
        <authorList>
            <person name="Lee S.D."/>
        </authorList>
    </citation>
    <scope>NUCLEOTIDE SEQUENCE [LARGE SCALE GENOMIC DNA]</scope>
    <source>
        <strain evidence="7 8">SAP-6</strain>
    </source>
</reference>
<dbReference type="Pfam" id="PF12697">
    <property type="entry name" value="Abhydrolase_6"/>
    <property type="match status" value="1"/>
</dbReference>
<comment type="caution">
    <text evidence="7">The sequence shown here is derived from an EMBL/GenBank/DDBJ whole genome shotgun (WGS) entry which is preliminary data.</text>
</comment>
<keyword evidence="2 3" id="KW-0456">Lyase</keyword>